<gene>
    <name evidence="2" type="ordered locus">RHA1_ro11286</name>
</gene>
<dbReference type="HOGENOM" id="CLU_1000685_0_0_11"/>
<keyword evidence="2" id="KW-0614">Plasmid</keyword>
<evidence type="ECO:0000313" key="3">
    <source>
        <dbReference type="Proteomes" id="UP000008710"/>
    </source>
</evidence>
<protein>
    <submittedName>
        <fullName evidence="2">Uncharacterized protein</fullName>
    </submittedName>
</protein>
<evidence type="ECO:0000256" key="1">
    <source>
        <dbReference type="SAM" id="MobiDB-lite"/>
    </source>
</evidence>
<geneLocation type="plasmid" evidence="2 3">
    <name>pRHL3</name>
</geneLocation>
<feature type="compositionally biased region" description="Low complexity" evidence="1">
    <location>
        <begin position="201"/>
        <end position="243"/>
    </location>
</feature>
<feature type="region of interest" description="Disordered" evidence="1">
    <location>
        <begin position="196"/>
        <end position="278"/>
    </location>
</feature>
<accession>Q0RUV3</accession>
<dbReference type="AlphaFoldDB" id="Q0RUV3"/>
<feature type="compositionally biased region" description="Low complexity" evidence="1">
    <location>
        <begin position="268"/>
        <end position="278"/>
    </location>
</feature>
<dbReference type="EMBL" id="CP000434">
    <property type="protein sequence ID" value="ABH00933.1"/>
    <property type="molecule type" value="Genomic_DNA"/>
</dbReference>
<evidence type="ECO:0000313" key="2">
    <source>
        <dbReference type="EMBL" id="ABH00933.1"/>
    </source>
</evidence>
<sequence length="278" mass="28622">MSPSGPNPVLAPIRRWVLYSRTHLALTVVGAAALLFAAGAVFGENPPPRAVAHQADTTVESVTPAETISYDLDEVSESLVAAKTATWAASSAPATAMAYAHAFVDAIQSDAVWASTIGRHTADKPGEYVVAARPRTPVVITGPTVSTLADGPDGARTARVTVPTQAGDLRITLSVDDVDGKKRWVVDTPLPTLNLSEVEKTAPTTTTATTRTSTTPTTTAADTTTPQPTSTPSPSSTAPQPTSDLDEPATAPNRGNDPTPIPGPIPIPDLDTPIPGGL</sequence>
<dbReference type="PATRIC" id="fig|101510.16.peg.9093"/>
<name>Q0RUV3_RHOJR</name>
<dbReference type="Proteomes" id="UP000008710">
    <property type="component" value="Plasmid pRHL3"/>
</dbReference>
<dbReference type="KEGG" id="rha:RHA1_ro11286"/>
<dbReference type="OrthoDB" id="4485857at2"/>
<dbReference type="eggNOG" id="ENOG5031E85">
    <property type="taxonomic scope" value="Bacteria"/>
</dbReference>
<proteinExistence type="predicted"/>
<reference evidence="3" key="1">
    <citation type="journal article" date="2006" name="Proc. Natl. Acad. Sci. U.S.A.">
        <title>The complete genome of Rhodococcus sp. RHA1 provides insights into a catabolic powerhouse.</title>
        <authorList>
            <person name="McLeod M.P."/>
            <person name="Warren R.L."/>
            <person name="Hsiao W.W.L."/>
            <person name="Araki N."/>
            <person name="Myhre M."/>
            <person name="Fernandes C."/>
            <person name="Miyazawa D."/>
            <person name="Wong W."/>
            <person name="Lillquist A.L."/>
            <person name="Wang D."/>
            <person name="Dosanjh M."/>
            <person name="Hara H."/>
            <person name="Petrescu A."/>
            <person name="Morin R.D."/>
            <person name="Yang G."/>
            <person name="Stott J.M."/>
            <person name="Schein J.E."/>
            <person name="Shin H."/>
            <person name="Smailus D."/>
            <person name="Siddiqui A.S."/>
            <person name="Marra M.A."/>
            <person name="Jones S.J.M."/>
            <person name="Holt R."/>
            <person name="Brinkman F.S.L."/>
            <person name="Miyauchi K."/>
            <person name="Fukuda M."/>
            <person name="Davies J.E."/>
            <person name="Mohn W.W."/>
            <person name="Eltis L.D."/>
        </authorList>
    </citation>
    <scope>NUCLEOTIDE SEQUENCE [LARGE SCALE GENOMIC DNA]</scope>
    <source>
        <strain evidence="3">RHA1</strain>
    </source>
</reference>
<organism evidence="2 3">
    <name type="scientific">Rhodococcus jostii (strain RHA1)</name>
    <dbReference type="NCBI Taxonomy" id="101510"/>
    <lineage>
        <taxon>Bacteria</taxon>
        <taxon>Bacillati</taxon>
        <taxon>Actinomycetota</taxon>
        <taxon>Actinomycetes</taxon>
        <taxon>Mycobacteriales</taxon>
        <taxon>Nocardiaceae</taxon>
        <taxon>Rhodococcus</taxon>
    </lineage>
</organism>
<dbReference type="RefSeq" id="WP_011600558.1">
    <property type="nucleotide sequence ID" value="NC_008271.1"/>
</dbReference>